<dbReference type="Pfam" id="PF09142">
    <property type="entry name" value="TruB_C"/>
    <property type="match status" value="1"/>
</dbReference>
<feature type="domain" description="tRNA pseudouridine synthase II TruB subfamily 2 C-terminal" evidence="8">
    <location>
        <begin position="195"/>
        <end position="249"/>
    </location>
</feature>
<accession>A0ABQ6JBH6</accession>
<evidence type="ECO:0000256" key="4">
    <source>
        <dbReference type="ARBA" id="ARBA00022694"/>
    </source>
</evidence>
<dbReference type="PANTHER" id="PTHR13767:SF2">
    <property type="entry name" value="PSEUDOURIDYLATE SYNTHASE TRUB1"/>
    <property type="match status" value="1"/>
</dbReference>
<keyword evidence="10" id="KW-1185">Reference proteome</keyword>
<evidence type="ECO:0000256" key="3">
    <source>
        <dbReference type="ARBA" id="ARBA00012787"/>
    </source>
</evidence>
<feature type="region of interest" description="Disordered" evidence="6">
    <location>
        <begin position="137"/>
        <end position="175"/>
    </location>
</feature>
<keyword evidence="5" id="KW-0413">Isomerase</keyword>
<evidence type="ECO:0000313" key="10">
    <source>
        <dbReference type="Proteomes" id="UP001157017"/>
    </source>
</evidence>
<dbReference type="SUPFAM" id="SSF88697">
    <property type="entry name" value="PUA domain-like"/>
    <property type="match status" value="1"/>
</dbReference>
<evidence type="ECO:0000313" key="9">
    <source>
        <dbReference type="EMBL" id="GMA85526.1"/>
    </source>
</evidence>
<evidence type="ECO:0000256" key="6">
    <source>
        <dbReference type="SAM" id="MobiDB-lite"/>
    </source>
</evidence>
<comment type="similarity">
    <text evidence="2">Belongs to the pseudouridine synthase TruB family. Type 1 subfamily.</text>
</comment>
<dbReference type="InterPro" id="IPR015947">
    <property type="entry name" value="PUA-like_sf"/>
</dbReference>
<dbReference type="EMBL" id="BSUZ01000001">
    <property type="protein sequence ID" value="GMA85526.1"/>
    <property type="molecule type" value="Genomic_DNA"/>
</dbReference>
<keyword evidence="4" id="KW-0819">tRNA processing</keyword>
<organism evidence="9 10">
    <name type="scientific">Angustibacter aerolatus</name>
    <dbReference type="NCBI Taxonomy" id="1162965"/>
    <lineage>
        <taxon>Bacteria</taxon>
        <taxon>Bacillati</taxon>
        <taxon>Actinomycetota</taxon>
        <taxon>Actinomycetes</taxon>
        <taxon>Kineosporiales</taxon>
        <taxon>Kineosporiaceae</taxon>
    </lineage>
</organism>
<dbReference type="Pfam" id="PF01509">
    <property type="entry name" value="TruB_N"/>
    <property type="match status" value="1"/>
</dbReference>
<dbReference type="EC" id="5.4.99.25" evidence="3"/>
<evidence type="ECO:0000259" key="7">
    <source>
        <dbReference type="Pfam" id="PF01509"/>
    </source>
</evidence>
<reference evidence="10" key="1">
    <citation type="journal article" date="2019" name="Int. J. Syst. Evol. Microbiol.">
        <title>The Global Catalogue of Microorganisms (GCM) 10K type strain sequencing project: providing services to taxonomists for standard genome sequencing and annotation.</title>
        <authorList>
            <consortium name="The Broad Institute Genomics Platform"/>
            <consortium name="The Broad Institute Genome Sequencing Center for Infectious Disease"/>
            <person name="Wu L."/>
            <person name="Ma J."/>
        </authorList>
    </citation>
    <scope>NUCLEOTIDE SEQUENCE [LARGE SCALE GENOMIC DNA]</scope>
    <source>
        <strain evidence="10">NBRC 108730</strain>
    </source>
</reference>
<evidence type="ECO:0000256" key="1">
    <source>
        <dbReference type="ARBA" id="ARBA00000385"/>
    </source>
</evidence>
<dbReference type="InterPro" id="IPR020103">
    <property type="entry name" value="PsdUridine_synth_cat_dom_sf"/>
</dbReference>
<dbReference type="InterPro" id="IPR015225">
    <property type="entry name" value="tRNA_psdUridine_synth_fam2_C"/>
</dbReference>
<proteinExistence type="inferred from homology"/>
<dbReference type="PANTHER" id="PTHR13767">
    <property type="entry name" value="TRNA-PSEUDOURIDINE SYNTHASE"/>
    <property type="match status" value="1"/>
</dbReference>
<name>A0ABQ6JBH6_9ACTN</name>
<dbReference type="Gene3D" id="3.30.2350.10">
    <property type="entry name" value="Pseudouridine synthase"/>
    <property type="match status" value="1"/>
</dbReference>
<dbReference type="InterPro" id="IPR014780">
    <property type="entry name" value="tRNA_psdUridine_synth_TruB"/>
</dbReference>
<gene>
    <name evidence="9" type="primary">truB</name>
    <name evidence="9" type="ORF">GCM10025868_07760</name>
</gene>
<protein>
    <recommendedName>
        <fullName evidence="3">tRNA pseudouridine(55) synthase</fullName>
        <ecNumber evidence="3">5.4.99.25</ecNumber>
    </recommendedName>
</protein>
<comment type="catalytic activity">
    <reaction evidence="1">
        <text>uridine(55) in tRNA = pseudouridine(55) in tRNA</text>
        <dbReference type="Rhea" id="RHEA:42532"/>
        <dbReference type="Rhea" id="RHEA-COMP:10101"/>
        <dbReference type="Rhea" id="RHEA-COMP:10102"/>
        <dbReference type="ChEBI" id="CHEBI:65314"/>
        <dbReference type="ChEBI" id="CHEBI:65315"/>
        <dbReference type="EC" id="5.4.99.25"/>
    </reaction>
</comment>
<comment type="caution">
    <text evidence="9">The sequence shown here is derived from an EMBL/GenBank/DDBJ whole genome shotgun (WGS) entry which is preliminary data.</text>
</comment>
<evidence type="ECO:0000259" key="8">
    <source>
        <dbReference type="Pfam" id="PF09142"/>
    </source>
</evidence>
<dbReference type="InterPro" id="IPR002501">
    <property type="entry name" value="PsdUridine_synth_N"/>
</dbReference>
<feature type="domain" description="Pseudouridine synthase II N-terminal" evidence="7">
    <location>
        <begin position="1"/>
        <end position="132"/>
    </location>
</feature>
<dbReference type="InterPro" id="IPR036974">
    <property type="entry name" value="PUA_sf"/>
</dbReference>
<evidence type="ECO:0000256" key="5">
    <source>
        <dbReference type="ARBA" id="ARBA00023235"/>
    </source>
</evidence>
<evidence type="ECO:0000256" key="2">
    <source>
        <dbReference type="ARBA" id="ARBA00005642"/>
    </source>
</evidence>
<sequence length="252" mass="25804">MATGVLVVGVNRATRLLTHLVGADKTYRATVRLGQATVTDDAEGEVTQTADPAAVAALTAADVEQALATLRGPIEQVPSAVSAIKVDGQRAYARVRSGEQVALAARPVTVHRLDLLGSRPGDGLLDLDVECDVARAPTSARSPATSAPHSGSVATSPRCAAPASARTTSTAAAPSSRLGESFTVLPLAEAARAAFAVRELTADEARTLRFGQRLSPSGLPAPVAAFDPDGTLVALLEDRGDTARSLLVVPTD</sequence>
<dbReference type="Proteomes" id="UP001157017">
    <property type="component" value="Unassembled WGS sequence"/>
</dbReference>
<dbReference type="SUPFAM" id="SSF55120">
    <property type="entry name" value="Pseudouridine synthase"/>
    <property type="match status" value="1"/>
</dbReference>
<dbReference type="Gene3D" id="2.30.130.10">
    <property type="entry name" value="PUA domain"/>
    <property type="match status" value="1"/>
</dbReference>